<dbReference type="PROSITE" id="PS50837">
    <property type="entry name" value="NACHT"/>
    <property type="match status" value="1"/>
</dbReference>
<proteinExistence type="predicted"/>
<dbReference type="Pfam" id="PF05729">
    <property type="entry name" value="NACHT"/>
    <property type="match status" value="1"/>
</dbReference>
<dbReference type="InterPro" id="IPR021133">
    <property type="entry name" value="HEAT_type_2"/>
</dbReference>
<comment type="function">
    <text evidence="1">Catalyzes the hydroxylation of the N(6)-(4-aminobutyl)-L-lysine intermediate produced by deoxyhypusine synthase/DHPS on a critical lysine of the eukaryotic translation initiation factor 5A/eIF-5A. This is the second step of the post-translational modification of that lysine into an unusual amino acid residue named hypusine. Hypusination is unique to mature eIF-5A factor and is essential for its function.</text>
</comment>
<dbReference type="SUPFAM" id="SSF48371">
    <property type="entry name" value="ARM repeat"/>
    <property type="match status" value="1"/>
</dbReference>
<accession>A0A815GXT8</accession>
<dbReference type="PANTHER" id="PTHR12697:SF5">
    <property type="entry name" value="DEOXYHYPUSINE HYDROXYLASE"/>
    <property type="match status" value="1"/>
</dbReference>
<name>A0A815GXT8_ADIRI</name>
<gene>
    <name evidence="5" type="ORF">EDS130_LOCUS39417</name>
    <name evidence="4" type="ORF">XAT740_LOCUS31243</name>
</gene>
<evidence type="ECO:0000313" key="6">
    <source>
        <dbReference type="Proteomes" id="UP000663828"/>
    </source>
</evidence>
<dbReference type="InterPro" id="IPR011989">
    <property type="entry name" value="ARM-like"/>
</dbReference>
<dbReference type="Pfam" id="PF13646">
    <property type="entry name" value="HEAT_2"/>
    <property type="match status" value="3"/>
</dbReference>
<dbReference type="AlphaFoldDB" id="A0A815GXT8"/>
<organism evidence="4 6">
    <name type="scientific">Adineta ricciae</name>
    <name type="common">Rotifer</name>
    <dbReference type="NCBI Taxonomy" id="249248"/>
    <lineage>
        <taxon>Eukaryota</taxon>
        <taxon>Metazoa</taxon>
        <taxon>Spiralia</taxon>
        <taxon>Gnathifera</taxon>
        <taxon>Rotifera</taxon>
        <taxon>Eurotatoria</taxon>
        <taxon>Bdelloidea</taxon>
        <taxon>Adinetida</taxon>
        <taxon>Adinetidae</taxon>
        <taxon>Adineta</taxon>
    </lineage>
</organism>
<dbReference type="InterPro" id="IPR016024">
    <property type="entry name" value="ARM-type_fold"/>
</dbReference>
<dbReference type="PANTHER" id="PTHR12697">
    <property type="entry name" value="PBS LYASE HEAT-LIKE PROTEIN"/>
    <property type="match status" value="1"/>
</dbReference>
<dbReference type="InterPro" id="IPR027417">
    <property type="entry name" value="P-loop_NTPase"/>
</dbReference>
<dbReference type="SMART" id="SM00567">
    <property type="entry name" value="EZ_HEAT"/>
    <property type="match status" value="9"/>
</dbReference>
<dbReference type="SUPFAM" id="SSF52540">
    <property type="entry name" value="P-loop containing nucleoside triphosphate hydrolases"/>
    <property type="match status" value="1"/>
</dbReference>
<evidence type="ECO:0000259" key="3">
    <source>
        <dbReference type="PROSITE" id="PS50837"/>
    </source>
</evidence>
<dbReference type="Gene3D" id="3.40.50.300">
    <property type="entry name" value="P-loop containing nucleotide triphosphate hydrolases"/>
    <property type="match status" value="1"/>
</dbReference>
<evidence type="ECO:0000256" key="1">
    <source>
        <dbReference type="ARBA" id="ARBA00045876"/>
    </source>
</evidence>
<dbReference type="Proteomes" id="UP000663828">
    <property type="component" value="Unassembled WGS sequence"/>
</dbReference>
<reference evidence="4" key="1">
    <citation type="submission" date="2021-02" db="EMBL/GenBank/DDBJ databases">
        <authorList>
            <person name="Nowell W R."/>
        </authorList>
    </citation>
    <scope>NUCLEOTIDE SEQUENCE</scope>
</reference>
<dbReference type="PROSITE" id="PS50077">
    <property type="entry name" value="HEAT_REPEAT"/>
    <property type="match status" value="1"/>
</dbReference>
<feature type="repeat" description="HEAT" evidence="2">
    <location>
        <begin position="754"/>
        <end position="789"/>
    </location>
</feature>
<evidence type="ECO:0000256" key="2">
    <source>
        <dbReference type="PROSITE-ProRule" id="PRU00103"/>
    </source>
</evidence>
<protein>
    <recommendedName>
        <fullName evidence="3">NACHT domain-containing protein</fullName>
    </recommendedName>
</protein>
<dbReference type="OrthoDB" id="120976at2759"/>
<dbReference type="EMBL" id="CAJNOR010002834">
    <property type="protein sequence ID" value="CAF1346448.1"/>
    <property type="molecule type" value="Genomic_DNA"/>
</dbReference>
<evidence type="ECO:0000313" key="5">
    <source>
        <dbReference type="EMBL" id="CAF1449403.1"/>
    </source>
</evidence>
<dbReference type="EMBL" id="CAJNOJ010000441">
    <property type="protein sequence ID" value="CAF1449403.1"/>
    <property type="molecule type" value="Genomic_DNA"/>
</dbReference>
<keyword evidence="6" id="KW-1185">Reference proteome</keyword>
<dbReference type="InterPro" id="IPR004155">
    <property type="entry name" value="PBS_lyase_HEAT"/>
</dbReference>
<feature type="domain" description="NACHT" evidence="3">
    <location>
        <begin position="89"/>
        <end position="215"/>
    </location>
</feature>
<evidence type="ECO:0000313" key="4">
    <source>
        <dbReference type="EMBL" id="CAF1346448.1"/>
    </source>
</evidence>
<comment type="caution">
    <text evidence="4">The sequence shown here is derived from an EMBL/GenBank/DDBJ whole genome shotgun (WGS) entry which is preliminary data.</text>
</comment>
<dbReference type="InterPro" id="IPR007111">
    <property type="entry name" value="NACHT_NTPase"/>
</dbReference>
<dbReference type="GO" id="GO:0016491">
    <property type="term" value="F:oxidoreductase activity"/>
    <property type="evidence" value="ECO:0007669"/>
    <property type="project" value="TreeGrafter"/>
</dbReference>
<dbReference type="Gene3D" id="1.25.10.10">
    <property type="entry name" value="Leucine-rich Repeat Variant"/>
    <property type="match status" value="4"/>
</dbReference>
<dbReference type="Proteomes" id="UP000663852">
    <property type="component" value="Unassembled WGS sequence"/>
</dbReference>
<sequence length="1212" mass="137189">MKLFEPIRQKYLQQNRMKRMVNEEKSFSIEQNYVNLAMVETKEQQAKEKKLKRQDEQKDAILGTYEEIYGIKTPVEVKNLFEKCKGSTKKVLVLGRAGIGKSTFCQYVTYLWAKGELWSQYDLVVLIHLRKVTDSRYPSTENYAPVDLIKMEYFPYDDLSSEQKECFKRQLNSGKILWILDGYDEFVNSISDQLRDVFDYILDTQHHILTSRPYAIALSYDVKIEITGFTDNNIVKYIEYFFEQITNEIPNAPFEGQKLLNFLKSNFSIWGISHIPVNLELICSLWSDSNCSKKNILTMTTLYENIIEWLCRRHLQKRNINHTSMRKKKVYDLCSKELQFLGTLAFNAMKYNEIVLSSTLLEQIENETACYIDDNPQLLNFGILKSYDDKPTGNQIQAEKEFYFLHLSFQEFFAARHLLQKLKNSEKHETSDFINSHRYNRRFLYVFIFAAGLLAQSEYQSCIETFWEAIEEEPIDLVGIVHIKLIIECLDELDGQILFRQSAIYVKLISQWLDICITNKTTTISDHLLYSLGRTNSLCNNSIIQNKFIELLDTEDDVIKRTVYRFISHIKMHTPLPKLISKLLDTLRNSNDHFRSYACEALGKMGEKAATNEVITALIDTLRDEDKYVASCSCDALGNICEKVASDEAIIGLIGALHDGNDYLRRRACSALGMMGQKAATEDVIATIIDAFEDENEDVRNCACEAFVKLGEKSATKQVIVSLIDAVQTRGWSVRVYGCIVLEMIGEKAETKEIIAGLINMLQDEDDSIAIWACEALRKLAEAVATDEVIVSLIDALKNEYWDVRRYACISLGMMGEAAATENVIVALMNALQDEVMDVRSSALEALGKMGEKAIMEPIVKSLKDALRDEYWNVRKGVCEVFAMMGEKVGTKEITADLIDVLQDEYEEVRSSACKALTMIGEKAATKDAIAALVNALRDEDCNVKSYACKALGKISRKTVTKEVISALIDALQNDNSCVRSSACEALGNIGEKAATDEVMVSLVDAFQDQCEEVRSCAYKAVGNMGAKAITNEVIIGLISAFQDIFATAKSCAYESVGNIGAKSTTSKVIIALVNAFSSAYIKSDGYPFASAFEKSFCSYHAMKELDSEILSKLFLCIRQNKDSHLRQMPADQLIKLFLETNNDDWLPLATYGALLQQVAVTVIENKIMIYHMNEILELPVLQLSTIEILVKAFKKQTLELGLNYSAVYEAD</sequence>